<comment type="caution">
    <text evidence="1">The sequence shown here is derived from an EMBL/GenBank/DDBJ whole genome shotgun (WGS) entry which is preliminary data.</text>
</comment>
<evidence type="ECO:0008006" key="3">
    <source>
        <dbReference type="Google" id="ProtNLM"/>
    </source>
</evidence>
<dbReference type="EMBL" id="JASAOK010000015">
    <property type="protein sequence ID" value="KAK6223465.1"/>
    <property type="molecule type" value="Genomic_DNA"/>
</dbReference>
<sequence>MSVGDVVFRAFDESDEEVSDGICKDIADFYWIDVDFFFILNPGLERDCSNIQSNTEYCTDGWIEPVRDPDGLCGHLFRRASIMETPSTVPTANTAPRTEQPAARRLMGGLLQLGGL</sequence>
<accession>A0AAV9TK80</accession>
<keyword evidence="2" id="KW-1185">Reference proteome</keyword>
<gene>
    <name evidence="1" type="ORF">QIS74_03409</name>
</gene>
<evidence type="ECO:0000313" key="1">
    <source>
        <dbReference type="EMBL" id="KAK6223465.1"/>
    </source>
</evidence>
<organism evidence="1 2">
    <name type="scientific">Colletotrichum tabaci</name>
    <dbReference type="NCBI Taxonomy" id="1209068"/>
    <lineage>
        <taxon>Eukaryota</taxon>
        <taxon>Fungi</taxon>
        <taxon>Dikarya</taxon>
        <taxon>Ascomycota</taxon>
        <taxon>Pezizomycotina</taxon>
        <taxon>Sordariomycetes</taxon>
        <taxon>Hypocreomycetidae</taxon>
        <taxon>Glomerellales</taxon>
        <taxon>Glomerellaceae</taxon>
        <taxon>Colletotrichum</taxon>
        <taxon>Colletotrichum destructivum species complex</taxon>
    </lineage>
</organism>
<dbReference type="Proteomes" id="UP001327957">
    <property type="component" value="Unassembled WGS sequence"/>
</dbReference>
<dbReference type="AlphaFoldDB" id="A0AAV9TK80"/>
<reference evidence="1 2" key="1">
    <citation type="submission" date="2023-04" db="EMBL/GenBank/DDBJ databases">
        <title>Colletotrichum tabacum stain YC1 causing leaf anthracnose on Nicotiana tabacum(L.) cv.</title>
        <authorList>
            <person name="Ji Z."/>
            <person name="Wang M."/>
            <person name="Zhang J."/>
            <person name="Wang N."/>
            <person name="Zhou Z."/>
        </authorList>
    </citation>
    <scope>NUCLEOTIDE SEQUENCE [LARGE SCALE GENOMIC DNA]</scope>
    <source>
        <strain evidence="1 2">YC1</strain>
    </source>
</reference>
<name>A0AAV9TK80_9PEZI</name>
<proteinExistence type="predicted"/>
<evidence type="ECO:0000313" key="2">
    <source>
        <dbReference type="Proteomes" id="UP001327957"/>
    </source>
</evidence>
<protein>
    <recommendedName>
        <fullName evidence="3">LysM domain-containing protein</fullName>
    </recommendedName>
</protein>